<reference evidence="2 3" key="1">
    <citation type="journal article" date="2022" name="Res Sq">
        <title>Evolution of multicellular longitudinally dividing oral cavity symbionts (Neisseriaceae).</title>
        <authorList>
            <person name="Nyongesa S."/>
            <person name="Weber P."/>
            <person name="Bernet E."/>
            <person name="Pullido F."/>
            <person name="Nieckarz M."/>
            <person name="Delaby M."/>
            <person name="Nieves C."/>
            <person name="Viehboeck T."/>
            <person name="Krause N."/>
            <person name="Rivera-Millot A."/>
            <person name="Nakamura A."/>
            <person name="Vischer N."/>
            <person name="VanNieuwenhze M."/>
            <person name="Brun Y."/>
            <person name="Cava F."/>
            <person name="Bulgheresi S."/>
            <person name="Veyrier F."/>
        </authorList>
    </citation>
    <scope>NUCLEOTIDE SEQUENCE [LARGE SCALE GENOMIC DNA]</scope>
    <source>
        <strain evidence="2 3">17694</strain>
    </source>
</reference>
<evidence type="ECO:0000256" key="1">
    <source>
        <dbReference type="SAM" id="SignalP"/>
    </source>
</evidence>
<dbReference type="Proteomes" id="UP000831534">
    <property type="component" value="Chromosome"/>
</dbReference>
<evidence type="ECO:0000313" key="3">
    <source>
        <dbReference type="Proteomes" id="UP000831534"/>
    </source>
</evidence>
<dbReference type="AlphaFoldDB" id="A0ABD8B7C8"/>
<protein>
    <submittedName>
        <fullName evidence="2">DUF4390 domain-containing protein</fullName>
    </submittedName>
</protein>
<name>A0ABD8B7C8_9NEIS</name>
<dbReference type="EMBL" id="CP091521">
    <property type="protein sequence ID" value="XHH49900.1"/>
    <property type="molecule type" value="Genomic_DNA"/>
</dbReference>
<organism evidence="2 3">
    <name type="scientific">Conchiformibius kuhniae</name>
    <dbReference type="NCBI Taxonomy" id="211502"/>
    <lineage>
        <taxon>Bacteria</taxon>
        <taxon>Pseudomonadati</taxon>
        <taxon>Pseudomonadota</taxon>
        <taxon>Betaproteobacteria</taxon>
        <taxon>Neisseriales</taxon>
        <taxon>Neisseriaceae</taxon>
        <taxon>Conchiformibius</taxon>
    </lineage>
</organism>
<feature type="chain" id="PRO_5044844732" evidence="1">
    <location>
        <begin position="31"/>
        <end position="204"/>
    </location>
</feature>
<gene>
    <name evidence="2" type="ORF">LVJ77_12630</name>
</gene>
<dbReference type="Pfam" id="PF14334">
    <property type="entry name" value="DUF4390"/>
    <property type="match status" value="1"/>
</dbReference>
<dbReference type="RefSeq" id="WP_027010330.1">
    <property type="nucleotide sequence ID" value="NZ_CP091521.1"/>
</dbReference>
<dbReference type="InterPro" id="IPR025500">
    <property type="entry name" value="DUF4390"/>
</dbReference>
<keyword evidence="3" id="KW-1185">Reference proteome</keyword>
<accession>A0ABD8B7C8</accession>
<sequence>MTHLAHLLQRLLLPALLLCIACSACTAARAANGETITAVRRDAHILPNGQLAISTRFHTELPGQLQNALQQGVPLDFDLSYRLEKPRLTAYRYKLAKFVGSDSENNTVRYRLAFQPITKRYRLSADTFSNEYEQLDSALNGIGAIAGWQVLQPGALTDTPVKDIRVKVRLKLSTAQLPKPFQINALTKGNWQLDSDWQRLHIHR</sequence>
<keyword evidence="1" id="KW-0732">Signal</keyword>
<evidence type="ECO:0000313" key="2">
    <source>
        <dbReference type="EMBL" id="XHH49900.1"/>
    </source>
</evidence>
<proteinExistence type="predicted"/>
<dbReference type="KEGG" id="ckh:LVJ77_12630"/>
<feature type="signal peptide" evidence="1">
    <location>
        <begin position="1"/>
        <end position="30"/>
    </location>
</feature>